<feature type="compositionally biased region" description="Low complexity" evidence="1">
    <location>
        <begin position="49"/>
        <end position="64"/>
    </location>
</feature>
<sequence length="64" mass="6364">MVTWLGLRPDDTNGAGLIYVVFGASGGSHGALPNWKGGPSRAGRGPGWPGLSSAPGGSRSLSSQ</sequence>
<dbReference type="Proteomes" id="UP000015453">
    <property type="component" value="Unassembled WGS sequence"/>
</dbReference>
<gene>
    <name evidence="2" type="ORF">M569_09602</name>
</gene>
<evidence type="ECO:0000313" key="3">
    <source>
        <dbReference type="Proteomes" id="UP000015453"/>
    </source>
</evidence>
<dbReference type="AlphaFoldDB" id="S8DYR0"/>
<evidence type="ECO:0000313" key="2">
    <source>
        <dbReference type="EMBL" id="EPS65177.1"/>
    </source>
</evidence>
<name>S8DYR0_9LAMI</name>
<dbReference type="EMBL" id="AUSU01004382">
    <property type="protein sequence ID" value="EPS65177.1"/>
    <property type="molecule type" value="Genomic_DNA"/>
</dbReference>
<protein>
    <submittedName>
        <fullName evidence="2">Uncharacterized protein</fullName>
    </submittedName>
</protein>
<comment type="caution">
    <text evidence="2">The sequence shown here is derived from an EMBL/GenBank/DDBJ whole genome shotgun (WGS) entry which is preliminary data.</text>
</comment>
<accession>S8DYR0</accession>
<evidence type="ECO:0000256" key="1">
    <source>
        <dbReference type="SAM" id="MobiDB-lite"/>
    </source>
</evidence>
<proteinExistence type="predicted"/>
<organism evidence="2 3">
    <name type="scientific">Genlisea aurea</name>
    <dbReference type="NCBI Taxonomy" id="192259"/>
    <lineage>
        <taxon>Eukaryota</taxon>
        <taxon>Viridiplantae</taxon>
        <taxon>Streptophyta</taxon>
        <taxon>Embryophyta</taxon>
        <taxon>Tracheophyta</taxon>
        <taxon>Spermatophyta</taxon>
        <taxon>Magnoliopsida</taxon>
        <taxon>eudicotyledons</taxon>
        <taxon>Gunneridae</taxon>
        <taxon>Pentapetalae</taxon>
        <taxon>asterids</taxon>
        <taxon>lamiids</taxon>
        <taxon>Lamiales</taxon>
        <taxon>Lentibulariaceae</taxon>
        <taxon>Genlisea</taxon>
    </lineage>
</organism>
<keyword evidence="3" id="KW-1185">Reference proteome</keyword>
<reference evidence="2 3" key="1">
    <citation type="journal article" date="2013" name="BMC Genomics">
        <title>The miniature genome of a carnivorous plant Genlisea aurea contains a low number of genes and short non-coding sequences.</title>
        <authorList>
            <person name="Leushkin E.V."/>
            <person name="Sutormin R.A."/>
            <person name="Nabieva E.R."/>
            <person name="Penin A.A."/>
            <person name="Kondrashov A.S."/>
            <person name="Logacheva M.D."/>
        </authorList>
    </citation>
    <scope>NUCLEOTIDE SEQUENCE [LARGE SCALE GENOMIC DNA]</scope>
</reference>
<feature type="region of interest" description="Disordered" evidence="1">
    <location>
        <begin position="29"/>
        <end position="64"/>
    </location>
</feature>